<dbReference type="EMBL" id="JBBPEH010000006">
    <property type="protein sequence ID" value="KAK7537225.1"/>
    <property type="molecule type" value="Genomic_DNA"/>
</dbReference>
<proteinExistence type="predicted"/>
<accession>A0ABR1LT71</accession>
<dbReference type="RefSeq" id="XP_066655376.1">
    <property type="nucleotide sequence ID" value="XM_066800290.1"/>
</dbReference>
<dbReference type="Proteomes" id="UP001360953">
    <property type="component" value="Unassembled WGS sequence"/>
</dbReference>
<dbReference type="GeneID" id="92033196"/>
<evidence type="ECO:0000313" key="1">
    <source>
        <dbReference type="EMBL" id="KAK7537225.1"/>
    </source>
</evidence>
<reference evidence="1 2" key="1">
    <citation type="submission" date="2024-04" db="EMBL/GenBank/DDBJ databases">
        <title>Phyllosticta paracitricarpa is synonymous to the EU quarantine fungus P. citricarpa based on phylogenomic analyses.</title>
        <authorList>
            <consortium name="Lawrence Berkeley National Laboratory"/>
            <person name="Van ingen-buijs V.A."/>
            <person name="Van westerhoven A.C."/>
            <person name="Haridas S."/>
            <person name="Skiadas P."/>
            <person name="Martin F."/>
            <person name="Groenewald J.Z."/>
            <person name="Crous P.W."/>
            <person name="Seidl M.F."/>
        </authorList>
    </citation>
    <scope>NUCLEOTIDE SEQUENCE [LARGE SCALE GENOMIC DNA]</scope>
    <source>
        <strain evidence="1 2">CPC 17464</strain>
    </source>
</reference>
<protein>
    <submittedName>
        <fullName evidence="1">Uncharacterized protein</fullName>
    </submittedName>
</protein>
<evidence type="ECO:0000313" key="2">
    <source>
        <dbReference type="Proteomes" id="UP001360953"/>
    </source>
</evidence>
<comment type="caution">
    <text evidence="1">The sequence shown here is derived from an EMBL/GenBank/DDBJ whole genome shotgun (WGS) entry which is preliminary data.</text>
</comment>
<organism evidence="1 2">
    <name type="scientific">Phyllosticta citribraziliensis</name>
    <dbReference type="NCBI Taxonomy" id="989973"/>
    <lineage>
        <taxon>Eukaryota</taxon>
        <taxon>Fungi</taxon>
        <taxon>Dikarya</taxon>
        <taxon>Ascomycota</taxon>
        <taxon>Pezizomycotina</taxon>
        <taxon>Dothideomycetes</taxon>
        <taxon>Dothideomycetes incertae sedis</taxon>
        <taxon>Botryosphaeriales</taxon>
        <taxon>Phyllostictaceae</taxon>
        <taxon>Phyllosticta</taxon>
    </lineage>
</organism>
<keyword evidence="2" id="KW-1185">Reference proteome</keyword>
<sequence length="194" mass="21562">MSPSQHHVQQPARRPSQHKLRSRLASLLCHVCHASRARPRLDMGSRLHLYCSSPHNLTDVVLIFALPSCRIAPASSPYFRTTRVLCTTPPALAYAVPPCSTNSHVRCDCHPWHSSSRTVEPHPAPTWPGSPVATPLCPTMTMTSLTTHCFSQDETQSPLASCAHHHQVEENMSTDCMCPITTSPPPRLLPWHRM</sequence>
<gene>
    <name evidence="1" type="ORF">J3D65DRAFT_624810</name>
</gene>
<name>A0ABR1LT71_9PEZI</name>